<keyword evidence="4" id="KW-0238">DNA-binding</keyword>
<keyword evidence="9" id="KW-1185">Reference proteome</keyword>
<keyword evidence="2" id="KW-0805">Transcription regulation</keyword>
<evidence type="ECO:0000256" key="4">
    <source>
        <dbReference type="ARBA" id="ARBA00023125"/>
    </source>
</evidence>
<dbReference type="NCBIfam" id="TIGR02937">
    <property type="entry name" value="sigma70-ECF"/>
    <property type="match status" value="1"/>
</dbReference>
<keyword evidence="5" id="KW-0804">Transcription</keyword>
<dbReference type="Gene3D" id="1.10.1740.10">
    <property type="match status" value="1"/>
</dbReference>
<dbReference type="SUPFAM" id="SSF88946">
    <property type="entry name" value="Sigma2 domain of RNA polymerase sigma factors"/>
    <property type="match status" value="1"/>
</dbReference>
<dbReference type="InterPro" id="IPR014325">
    <property type="entry name" value="RNA_pol_sigma-E_actinobac"/>
</dbReference>
<dbReference type="InterPro" id="IPR039425">
    <property type="entry name" value="RNA_pol_sigma-70-like"/>
</dbReference>
<dbReference type="InterPro" id="IPR036388">
    <property type="entry name" value="WH-like_DNA-bd_sf"/>
</dbReference>
<dbReference type="InterPro" id="IPR013324">
    <property type="entry name" value="RNA_pol_sigma_r3/r4-like"/>
</dbReference>
<sequence length="172" mass="19396">MTGLDQAPASFTEYVVARRAALLRTAYLLTGDVHDAEDLVQVALAKVVPRWSRIAGDPEPYVRKVLVHENVSRWRRRRWRETSVEVDPEVAAAAGGPEREDVWVLRDALSTLTPKQRAVVVLRYLDDLSEQQTADALGVSRGTVKSQTHAALARLRERLPDLHPEWSEAVRR</sequence>
<evidence type="ECO:0000256" key="2">
    <source>
        <dbReference type="ARBA" id="ARBA00023015"/>
    </source>
</evidence>
<evidence type="ECO:0000313" key="9">
    <source>
        <dbReference type="Proteomes" id="UP001168363"/>
    </source>
</evidence>
<proteinExistence type="inferred from homology"/>
<evidence type="ECO:0000313" key="8">
    <source>
        <dbReference type="EMBL" id="MDO3395106.1"/>
    </source>
</evidence>
<protein>
    <submittedName>
        <fullName evidence="8">SigE family RNA polymerase sigma factor</fullName>
    </submittedName>
</protein>
<comment type="caution">
    <text evidence="8">The sequence shown here is derived from an EMBL/GenBank/DDBJ whole genome shotgun (WGS) entry which is preliminary data.</text>
</comment>
<evidence type="ECO:0000259" key="6">
    <source>
        <dbReference type="Pfam" id="PF04542"/>
    </source>
</evidence>
<dbReference type="Gene3D" id="1.10.10.10">
    <property type="entry name" value="Winged helix-like DNA-binding domain superfamily/Winged helix DNA-binding domain"/>
    <property type="match status" value="1"/>
</dbReference>
<dbReference type="InterPro" id="IPR013325">
    <property type="entry name" value="RNA_pol_sigma_r2"/>
</dbReference>
<feature type="domain" description="RNA polymerase sigma factor 70 region 4 type 2" evidence="7">
    <location>
        <begin position="105"/>
        <end position="155"/>
    </location>
</feature>
<name>A0ABT8TMB7_9ACTN</name>
<dbReference type="RefSeq" id="WP_302706189.1">
    <property type="nucleotide sequence ID" value="NZ_JAULSC010000003.1"/>
</dbReference>
<gene>
    <name evidence="8" type="ORF">QWJ41_05215</name>
</gene>
<evidence type="ECO:0000259" key="7">
    <source>
        <dbReference type="Pfam" id="PF08281"/>
    </source>
</evidence>
<keyword evidence="3" id="KW-0731">Sigma factor</keyword>
<evidence type="ECO:0000256" key="3">
    <source>
        <dbReference type="ARBA" id="ARBA00023082"/>
    </source>
</evidence>
<dbReference type="NCBIfam" id="TIGR02983">
    <property type="entry name" value="SigE-fam_strep"/>
    <property type="match status" value="1"/>
</dbReference>
<dbReference type="Pfam" id="PF04542">
    <property type="entry name" value="Sigma70_r2"/>
    <property type="match status" value="1"/>
</dbReference>
<dbReference type="InterPro" id="IPR007627">
    <property type="entry name" value="RNA_pol_sigma70_r2"/>
</dbReference>
<dbReference type="CDD" id="cd06171">
    <property type="entry name" value="Sigma70_r4"/>
    <property type="match status" value="1"/>
</dbReference>
<dbReference type="EMBL" id="JAULSC010000003">
    <property type="protein sequence ID" value="MDO3395106.1"/>
    <property type="molecule type" value="Genomic_DNA"/>
</dbReference>
<dbReference type="Proteomes" id="UP001168363">
    <property type="component" value="Unassembled WGS sequence"/>
</dbReference>
<dbReference type="PANTHER" id="PTHR43133:SF50">
    <property type="entry name" value="ECF RNA POLYMERASE SIGMA FACTOR SIGM"/>
    <property type="match status" value="1"/>
</dbReference>
<evidence type="ECO:0000256" key="5">
    <source>
        <dbReference type="ARBA" id="ARBA00023163"/>
    </source>
</evidence>
<dbReference type="Pfam" id="PF08281">
    <property type="entry name" value="Sigma70_r4_2"/>
    <property type="match status" value="1"/>
</dbReference>
<evidence type="ECO:0000256" key="1">
    <source>
        <dbReference type="ARBA" id="ARBA00010641"/>
    </source>
</evidence>
<dbReference type="SUPFAM" id="SSF88659">
    <property type="entry name" value="Sigma3 and sigma4 domains of RNA polymerase sigma factors"/>
    <property type="match status" value="1"/>
</dbReference>
<reference evidence="8" key="1">
    <citation type="submission" date="2023-06" db="EMBL/GenBank/DDBJ databases">
        <title>Genome sequence of Nocardioides sp. SOB44.</title>
        <authorList>
            <person name="Zhang G."/>
        </authorList>
    </citation>
    <scope>NUCLEOTIDE SEQUENCE</scope>
    <source>
        <strain evidence="8">SOB44</strain>
    </source>
</reference>
<comment type="similarity">
    <text evidence="1">Belongs to the sigma-70 factor family. ECF subfamily.</text>
</comment>
<organism evidence="8 9">
    <name type="scientific">Nocardioides cremeus</name>
    <dbReference type="NCBI Taxonomy" id="3058044"/>
    <lineage>
        <taxon>Bacteria</taxon>
        <taxon>Bacillati</taxon>
        <taxon>Actinomycetota</taxon>
        <taxon>Actinomycetes</taxon>
        <taxon>Propionibacteriales</taxon>
        <taxon>Nocardioidaceae</taxon>
        <taxon>Nocardioides</taxon>
    </lineage>
</organism>
<dbReference type="PANTHER" id="PTHR43133">
    <property type="entry name" value="RNA POLYMERASE ECF-TYPE SIGMA FACTO"/>
    <property type="match status" value="1"/>
</dbReference>
<feature type="domain" description="RNA polymerase sigma-70 region 2" evidence="6">
    <location>
        <begin position="19"/>
        <end position="80"/>
    </location>
</feature>
<dbReference type="InterPro" id="IPR013249">
    <property type="entry name" value="RNA_pol_sigma70_r4_t2"/>
</dbReference>
<dbReference type="InterPro" id="IPR014284">
    <property type="entry name" value="RNA_pol_sigma-70_dom"/>
</dbReference>
<accession>A0ABT8TMB7</accession>